<dbReference type="Gene3D" id="3.40.50.880">
    <property type="match status" value="1"/>
</dbReference>
<dbReference type="InterPro" id="IPR009080">
    <property type="entry name" value="tRNAsynth_Ia_anticodon-bd"/>
</dbReference>
<reference evidence="4 5" key="1">
    <citation type="submission" date="2020-08" db="EMBL/GenBank/DDBJ databases">
        <title>Sequencing the genomes of 1000 actinobacteria strains.</title>
        <authorList>
            <person name="Klenk H.-P."/>
        </authorList>
    </citation>
    <scope>NUCLEOTIDE SEQUENCE [LARGE SCALE GENOMIC DNA]</scope>
    <source>
        <strain evidence="4 5">DSM 45362</strain>
    </source>
</reference>
<dbReference type="EMBL" id="JACHMN010000001">
    <property type="protein sequence ID" value="MBB5867727.1"/>
    <property type="molecule type" value="Genomic_DNA"/>
</dbReference>
<dbReference type="Proteomes" id="UP000587527">
    <property type="component" value="Unassembled WGS sequence"/>
</dbReference>
<dbReference type="AlphaFoldDB" id="A0A841BF64"/>
<accession>A0A841BF64</accession>
<name>A0A841BF64_9ACTN</name>
<dbReference type="GO" id="GO:0004812">
    <property type="term" value="F:aminoacyl-tRNA ligase activity"/>
    <property type="evidence" value="ECO:0007669"/>
    <property type="project" value="InterPro"/>
</dbReference>
<comment type="caution">
    <text evidence="4">The sequence shown here is derived from an EMBL/GenBank/DDBJ whole genome shotgun (WGS) entry which is preliminary data.</text>
</comment>
<proteinExistence type="predicted"/>
<dbReference type="RefSeq" id="WP_184832832.1">
    <property type="nucleotide sequence ID" value="NZ_JACHMN010000001.1"/>
</dbReference>
<evidence type="ECO:0000256" key="1">
    <source>
        <dbReference type="ARBA" id="ARBA00022598"/>
    </source>
</evidence>
<organism evidence="4 5">
    <name type="scientific">Allocatelliglobosispora scoriae</name>
    <dbReference type="NCBI Taxonomy" id="643052"/>
    <lineage>
        <taxon>Bacteria</taxon>
        <taxon>Bacillati</taxon>
        <taxon>Actinomycetota</taxon>
        <taxon>Actinomycetes</taxon>
        <taxon>Micromonosporales</taxon>
        <taxon>Micromonosporaceae</taxon>
        <taxon>Allocatelliglobosispora</taxon>
    </lineage>
</organism>
<evidence type="ECO:0000313" key="5">
    <source>
        <dbReference type="Proteomes" id="UP000587527"/>
    </source>
</evidence>
<evidence type="ECO:0000256" key="2">
    <source>
        <dbReference type="ARBA" id="ARBA00022741"/>
    </source>
</evidence>
<gene>
    <name evidence="4" type="ORF">F4553_001106</name>
</gene>
<keyword evidence="3" id="KW-0067">ATP-binding</keyword>
<keyword evidence="5" id="KW-1185">Reference proteome</keyword>
<keyword evidence="2" id="KW-0547">Nucleotide-binding</keyword>
<evidence type="ECO:0000256" key="3">
    <source>
        <dbReference type="ARBA" id="ARBA00022840"/>
    </source>
</evidence>
<evidence type="ECO:0000313" key="4">
    <source>
        <dbReference type="EMBL" id="MBB5867727.1"/>
    </source>
</evidence>
<sequence>MTHRPEVLVLMGSGETTPTMIKTHRAVLDRVGDRRAVLLDTPYGFQSNADDISARATDYFAASVGRPIEVVSWRRDDLPPIQRERALADLRGAGWIFAGPGSPTYALRHWRDSPIPALLAQTRTLVFASAAALTLGSHAIPVYEIYKAGDEPCWITGLNLFEQFTGIAAVIIPHYDNAEGGNHDTRFCYLGEHRLRLMERQLPEGTSILGIDEHTAMIIDLRTGSVDVTGRGGVTVRRGGSSTRLPSGSATSLDGLRALISPGGTLDAVIAIPAPREPVEQPMTVTEAAVAAEVRFTAAAARGDGDDMVGAILDLEALIRDWSADTDQDQGIDQAREVLRALIVRLGNSSLQPLVESLLALRGRLRDDRAFGPADAIRQALTVAGVRLRDTTDGTQWSMQRP</sequence>
<protein>
    <recommendedName>
        <fullName evidence="6">Cysteinyl-tRNA synthetase</fullName>
    </recommendedName>
</protein>
<dbReference type="GO" id="GO:0005524">
    <property type="term" value="F:ATP binding"/>
    <property type="evidence" value="ECO:0007669"/>
    <property type="project" value="UniProtKB-KW"/>
</dbReference>
<dbReference type="InterPro" id="IPR029062">
    <property type="entry name" value="Class_I_gatase-like"/>
</dbReference>
<evidence type="ECO:0008006" key="6">
    <source>
        <dbReference type="Google" id="ProtNLM"/>
    </source>
</evidence>
<dbReference type="SUPFAM" id="SSF47323">
    <property type="entry name" value="Anticodon-binding domain of a subclass of class I aminoacyl-tRNA synthetases"/>
    <property type="match status" value="1"/>
</dbReference>
<keyword evidence="1" id="KW-0436">Ligase</keyword>
<dbReference type="Gene3D" id="1.20.120.1910">
    <property type="entry name" value="Cysteine-tRNA ligase, C-terminal anti-codon recognition domain"/>
    <property type="match status" value="1"/>
</dbReference>
<dbReference type="GO" id="GO:0006418">
    <property type="term" value="P:tRNA aminoacylation for protein translation"/>
    <property type="evidence" value="ECO:0007669"/>
    <property type="project" value="InterPro"/>
</dbReference>